<evidence type="ECO:0000313" key="2">
    <source>
        <dbReference type="EMBL" id="KAH3858872.1"/>
    </source>
</evidence>
<evidence type="ECO:0000313" key="3">
    <source>
        <dbReference type="Proteomes" id="UP000828390"/>
    </source>
</evidence>
<sequence>MQEKTKMVEENSSRLGLTIKRWKSKVFKTNAYNNTPITVQGEALGEVDSLTYLGSNPDNQAGTDADVRIRIGNNEQPSIR</sequence>
<evidence type="ECO:0000256" key="1">
    <source>
        <dbReference type="SAM" id="MobiDB-lite"/>
    </source>
</evidence>
<dbReference type="AlphaFoldDB" id="A0A9D4R9S8"/>
<keyword evidence="3" id="KW-1185">Reference proteome</keyword>
<comment type="caution">
    <text evidence="2">The sequence shown here is derived from an EMBL/GenBank/DDBJ whole genome shotgun (WGS) entry which is preliminary data.</text>
</comment>
<organism evidence="2 3">
    <name type="scientific">Dreissena polymorpha</name>
    <name type="common">Zebra mussel</name>
    <name type="synonym">Mytilus polymorpha</name>
    <dbReference type="NCBI Taxonomy" id="45954"/>
    <lineage>
        <taxon>Eukaryota</taxon>
        <taxon>Metazoa</taxon>
        <taxon>Spiralia</taxon>
        <taxon>Lophotrochozoa</taxon>
        <taxon>Mollusca</taxon>
        <taxon>Bivalvia</taxon>
        <taxon>Autobranchia</taxon>
        <taxon>Heteroconchia</taxon>
        <taxon>Euheterodonta</taxon>
        <taxon>Imparidentia</taxon>
        <taxon>Neoheterodontei</taxon>
        <taxon>Myida</taxon>
        <taxon>Dreissenoidea</taxon>
        <taxon>Dreissenidae</taxon>
        <taxon>Dreissena</taxon>
    </lineage>
</organism>
<proteinExistence type="predicted"/>
<feature type="region of interest" description="Disordered" evidence="1">
    <location>
        <begin position="57"/>
        <end position="80"/>
    </location>
</feature>
<dbReference type="EMBL" id="JAIWYP010000003">
    <property type="protein sequence ID" value="KAH3858872.1"/>
    <property type="molecule type" value="Genomic_DNA"/>
</dbReference>
<dbReference type="Proteomes" id="UP000828390">
    <property type="component" value="Unassembled WGS sequence"/>
</dbReference>
<gene>
    <name evidence="2" type="ORF">DPMN_101514</name>
</gene>
<reference evidence="2" key="2">
    <citation type="submission" date="2020-11" db="EMBL/GenBank/DDBJ databases">
        <authorList>
            <person name="McCartney M.A."/>
            <person name="Auch B."/>
            <person name="Kono T."/>
            <person name="Mallez S."/>
            <person name="Becker A."/>
            <person name="Gohl D.M."/>
            <person name="Silverstein K.A.T."/>
            <person name="Koren S."/>
            <person name="Bechman K.B."/>
            <person name="Herman A."/>
            <person name="Abrahante J.E."/>
            <person name="Garbe J."/>
        </authorList>
    </citation>
    <scope>NUCLEOTIDE SEQUENCE</scope>
    <source>
        <strain evidence="2">Duluth1</strain>
        <tissue evidence="2">Whole animal</tissue>
    </source>
</reference>
<name>A0A9D4R9S8_DREPO</name>
<protein>
    <submittedName>
        <fullName evidence="2">Uncharacterized protein</fullName>
    </submittedName>
</protein>
<reference evidence="2" key="1">
    <citation type="journal article" date="2019" name="bioRxiv">
        <title>The Genome of the Zebra Mussel, Dreissena polymorpha: A Resource for Invasive Species Research.</title>
        <authorList>
            <person name="McCartney M.A."/>
            <person name="Auch B."/>
            <person name="Kono T."/>
            <person name="Mallez S."/>
            <person name="Zhang Y."/>
            <person name="Obille A."/>
            <person name="Becker A."/>
            <person name="Abrahante J.E."/>
            <person name="Garbe J."/>
            <person name="Badalamenti J.P."/>
            <person name="Herman A."/>
            <person name="Mangelson H."/>
            <person name="Liachko I."/>
            <person name="Sullivan S."/>
            <person name="Sone E.D."/>
            <person name="Koren S."/>
            <person name="Silverstein K.A.T."/>
            <person name="Beckman K.B."/>
            <person name="Gohl D.M."/>
        </authorList>
    </citation>
    <scope>NUCLEOTIDE SEQUENCE</scope>
    <source>
        <strain evidence="2">Duluth1</strain>
        <tissue evidence="2">Whole animal</tissue>
    </source>
</reference>
<accession>A0A9D4R9S8</accession>